<reference evidence="3" key="1">
    <citation type="submission" date="2021-02" db="EMBL/GenBank/DDBJ databases">
        <authorList>
            <person name="Dougan E. K."/>
            <person name="Rhodes N."/>
            <person name="Thang M."/>
            <person name="Chan C."/>
        </authorList>
    </citation>
    <scope>NUCLEOTIDE SEQUENCE</scope>
</reference>
<evidence type="ECO:0000313" key="3">
    <source>
        <dbReference type="EMBL" id="CAE8688024.1"/>
    </source>
</evidence>
<keyword evidence="1" id="KW-0175">Coiled coil</keyword>
<feature type="compositionally biased region" description="Acidic residues" evidence="2">
    <location>
        <begin position="650"/>
        <end position="664"/>
    </location>
</feature>
<gene>
    <name evidence="3" type="ORF">PGLA2088_LOCUS25720</name>
</gene>
<feature type="compositionally biased region" description="Low complexity" evidence="2">
    <location>
        <begin position="280"/>
        <end position="315"/>
    </location>
</feature>
<feature type="compositionally biased region" description="Low complexity" evidence="2">
    <location>
        <begin position="667"/>
        <end position="697"/>
    </location>
</feature>
<feature type="region of interest" description="Disordered" evidence="2">
    <location>
        <begin position="530"/>
        <end position="559"/>
    </location>
</feature>
<dbReference type="Gene3D" id="1.25.40.20">
    <property type="entry name" value="Ankyrin repeat-containing domain"/>
    <property type="match status" value="1"/>
</dbReference>
<evidence type="ECO:0000256" key="1">
    <source>
        <dbReference type="SAM" id="Coils"/>
    </source>
</evidence>
<name>A0A813JYS1_POLGL</name>
<dbReference type="EMBL" id="CAJNNW010026835">
    <property type="protein sequence ID" value="CAE8688024.1"/>
    <property type="molecule type" value="Genomic_DNA"/>
</dbReference>
<feature type="non-terminal residue" evidence="3">
    <location>
        <position position="1"/>
    </location>
</feature>
<sequence>VKTVPMTVAVSPWDIFVHLSCGQQIDSRALEASKGFGRSIVTPSPGSRDSTACIRMRLPLRFASGQEGPFADFLQWCLAPPPSGEPPANSPVAPRPCERSGLAWLAKIVGETCEVAALRAHVVLPPLLLEGVGGSDDAPVQLPRFDAGVHLEHGGLVDGFVVGLHNLRHFAVMLGSIRPRLPKETPRAGASSQPLPRAAYSTPPVPLQALEQAPPLSLAAGALLTALAVVLAARLHFEHEQLCEQLKSSLKQEELEAERLEAKYAAQHAAILAKLHEAGQEQSETQSAQQQALGDSQLLQEQAASTQASASTEATGRARLDGRCSALEKEARTLQEKLQAALAAQEAESEASQRLREESGEQHLKLAELRQHLEEMSDEIGNLQAERDHAFSELKVALLQAEALKTGSTSSSARRPSLRKARRSSGGVSSALKGSAVLAGTANLEPEASEASTKASPPRSRRTSQKSARPTPEPPRSEQKEQLEEQAMPPSKDEAAAAPEAHWGDDDSSSPEASAKVSLTTKLLAATAEASAMQIEQESLTVSTSPPPEELATQSLSKSVESGEQVVQLADASLKAPKVPDVRSDPSAEVFRFDFSVFEFLGHEALKLPPDSHFEVGGAVRVSAVKEFQQEQQEQQQQQQPQQRQRGPDEQEPAESEDSSAEDDPQQHQQQQQESFAPQERQQQQQQQHQQQQQQQQYLTESLLDLPPRSPEPGSGPAAPSYGWTEAPLRLGSVAAAPLGLAIAAGRRAIWDEQDLARALDDSQTSSTVSEVYEFFAAALEVVLTMGFPLHRCCLPLAAWSGSVELLRAAAEGASHREGPAASRKEAVLLSSEAQRDLVTWAARGAYANPLPRQSKVLRWLVQQKARLDQPDQAGRTVLDWACWAGSEELVESLLRRSDAPLLSPPGGDSSLQETVQPLIMAGAGRSQKVVAMLLRAAGDPHASPPGSTDSSTNGYACGPLLLAVRCCEYSLACEVLMNSAFIA</sequence>
<dbReference type="AlphaFoldDB" id="A0A813JYS1"/>
<feature type="compositionally biased region" description="Low complexity" evidence="2">
    <location>
        <begin position="630"/>
        <end position="645"/>
    </location>
</feature>
<dbReference type="Proteomes" id="UP000626109">
    <property type="component" value="Unassembled WGS sequence"/>
</dbReference>
<feature type="region of interest" description="Disordered" evidence="2">
    <location>
        <begin position="403"/>
        <end position="517"/>
    </location>
</feature>
<feature type="region of interest" description="Disordered" evidence="2">
    <location>
        <begin position="277"/>
        <end position="318"/>
    </location>
</feature>
<evidence type="ECO:0000256" key="2">
    <source>
        <dbReference type="SAM" id="MobiDB-lite"/>
    </source>
</evidence>
<feature type="non-terminal residue" evidence="3">
    <location>
        <position position="984"/>
    </location>
</feature>
<dbReference type="InterPro" id="IPR036770">
    <property type="entry name" value="Ankyrin_rpt-contain_sf"/>
</dbReference>
<evidence type="ECO:0000313" key="4">
    <source>
        <dbReference type="Proteomes" id="UP000626109"/>
    </source>
</evidence>
<dbReference type="SUPFAM" id="SSF48403">
    <property type="entry name" value="Ankyrin repeat"/>
    <property type="match status" value="1"/>
</dbReference>
<proteinExistence type="predicted"/>
<comment type="caution">
    <text evidence="3">The sequence shown here is derived from an EMBL/GenBank/DDBJ whole genome shotgun (WGS) entry which is preliminary data.</text>
</comment>
<accession>A0A813JYS1</accession>
<feature type="coiled-coil region" evidence="1">
    <location>
        <begin position="243"/>
        <end position="270"/>
    </location>
</feature>
<protein>
    <submittedName>
        <fullName evidence="3">Uncharacterized protein</fullName>
    </submittedName>
</protein>
<feature type="compositionally biased region" description="Polar residues" evidence="2">
    <location>
        <begin position="534"/>
        <end position="544"/>
    </location>
</feature>
<organism evidence="3 4">
    <name type="scientific">Polarella glacialis</name>
    <name type="common">Dinoflagellate</name>
    <dbReference type="NCBI Taxonomy" id="89957"/>
    <lineage>
        <taxon>Eukaryota</taxon>
        <taxon>Sar</taxon>
        <taxon>Alveolata</taxon>
        <taxon>Dinophyceae</taxon>
        <taxon>Suessiales</taxon>
        <taxon>Suessiaceae</taxon>
        <taxon>Polarella</taxon>
    </lineage>
</organism>
<feature type="region of interest" description="Disordered" evidence="2">
    <location>
        <begin position="625"/>
        <end position="697"/>
    </location>
</feature>